<name>A0AAW1VWR1_RUBAR</name>
<protein>
    <submittedName>
        <fullName evidence="1">Uncharacterized protein</fullName>
    </submittedName>
</protein>
<dbReference type="Proteomes" id="UP001457282">
    <property type="component" value="Unassembled WGS sequence"/>
</dbReference>
<gene>
    <name evidence="1" type="ORF">M0R45_035235</name>
</gene>
<comment type="caution">
    <text evidence="1">The sequence shown here is derived from an EMBL/GenBank/DDBJ whole genome shotgun (WGS) entry which is preliminary data.</text>
</comment>
<organism evidence="1 2">
    <name type="scientific">Rubus argutus</name>
    <name type="common">Southern blackberry</name>
    <dbReference type="NCBI Taxonomy" id="59490"/>
    <lineage>
        <taxon>Eukaryota</taxon>
        <taxon>Viridiplantae</taxon>
        <taxon>Streptophyta</taxon>
        <taxon>Embryophyta</taxon>
        <taxon>Tracheophyta</taxon>
        <taxon>Spermatophyta</taxon>
        <taxon>Magnoliopsida</taxon>
        <taxon>eudicotyledons</taxon>
        <taxon>Gunneridae</taxon>
        <taxon>Pentapetalae</taxon>
        <taxon>rosids</taxon>
        <taxon>fabids</taxon>
        <taxon>Rosales</taxon>
        <taxon>Rosaceae</taxon>
        <taxon>Rosoideae</taxon>
        <taxon>Rosoideae incertae sedis</taxon>
        <taxon>Rubus</taxon>
    </lineage>
</organism>
<dbReference type="EMBL" id="JBEDUW010000007">
    <property type="protein sequence ID" value="KAK9911318.1"/>
    <property type="molecule type" value="Genomic_DNA"/>
</dbReference>
<sequence>MLRRKACSLLHSIPTVAFSTSTSTSAVDFLQSYTVTPPIKDWPQRPLPKAPHLPHAAKTLFITLIRNYGRRGPPKLAFRTFIAIPKFRVQRSVRSLECVVERFGSES</sequence>
<reference evidence="1 2" key="1">
    <citation type="journal article" date="2023" name="G3 (Bethesda)">
        <title>A chromosome-length genome assembly and annotation of blackberry (Rubus argutus, cv. 'Hillquist').</title>
        <authorList>
            <person name="Bruna T."/>
            <person name="Aryal R."/>
            <person name="Dudchenko O."/>
            <person name="Sargent D.J."/>
            <person name="Mead D."/>
            <person name="Buti M."/>
            <person name="Cavallini A."/>
            <person name="Hytonen T."/>
            <person name="Andres J."/>
            <person name="Pham M."/>
            <person name="Weisz D."/>
            <person name="Mascagni F."/>
            <person name="Usai G."/>
            <person name="Natali L."/>
            <person name="Bassil N."/>
            <person name="Fernandez G.E."/>
            <person name="Lomsadze A."/>
            <person name="Armour M."/>
            <person name="Olukolu B."/>
            <person name="Poorten T."/>
            <person name="Britton C."/>
            <person name="Davik J."/>
            <person name="Ashrafi H."/>
            <person name="Aiden E.L."/>
            <person name="Borodovsky M."/>
            <person name="Worthington M."/>
        </authorList>
    </citation>
    <scope>NUCLEOTIDE SEQUENCE [LARGE SCALE GENOMIC DNA]</scope>
    <source>
        <strain evidence="1">PI 553951</strain>
    </source>
</reference>
<evidence type="ECO:0000313" key="1">
    <source>
        <dbReference type="EMBL" id="KAK9911318.1"/>
    </source>
</evidence>
<proteinExistence type="predicted"/>
<dbReference type="AlphaFoldDB" id="A0AAW1VWR1"/>
<keyword evidence="2" id="KW-1185">Reference proteome</keyword>
<evidence type="ECO:0000313" key="2">
    <source>
        <dbReference type="Proteomes" id="UP001457282"/>
    </source>
</evidence>
<accession>A0AAW1VWR1</accession>